<dbReference type="EMBL" id="BJXR01000034">
    <property type="protein sequence ID" value="GEN09382.1"/>
    <property type="molecule type" value="Genomic_DNA"/>
</dbReference>
<name>A0A511T788_MYXFU</name>
<feature type="signal peptide" evidence="1">
    <location>
        <begin position="1"/>
        <end position="22"/>
    </location>
</feature>
<sequence>MPSKLLPVLLAPLVLFTPPARAQVGMTDLTCTGSAYQAWDPGLRLSNRDVLYSNETTYERCTSRDPLVTSGRLVSLARHTTSCASNLGPLQATVTWDDGSMSTFSVQGAGIHNIDGTRAYVSVGMVTEGRFQGDAVVMTHALSTMDLAPCLYSGLNALSGPTTLRLTRLF</sequence>
<evidence type="ECO:0000313" key="4">
    <source>
        <dbReference type="Proteomes" id="UP000183760"/>
    </source>
</evidence>
<evidence type="ECO:0000313" key="3">
    <source>
        <dbReference type="EMBL" id="SEU31857.1"/>
    </source>
</evidence>
<dbReference type="RefSeq" id="WP_046713280.1">
    <property type="nucleotide sequence ID" value="NZ_BJXR01000034.1"/>
</dbReference>
<evidence type="ECO:0008006" key="6">
    <source>
        <dbReference type="Google" id="ProtNLM"/>
    </source>
</evidence>
<dbReference type="OrthoDB" id="5383236at2"/>
<reference evidence="2 5" key="2">
    <citation type="submission" date="2019-07" db="EMBL/GenBank/DDBJ databases">
        <title>Whole genome shotgun sequence of Myxococcus fulvus NBRC 100333.</title>
        <authorList>
            <person name="Hosoyama A."/>
            <person name="Uohara A."/>
            <person name="Ohji S."/>
            <person name="Ichikawa N."/>
        </authorList>
    </citation>
    <scope>NUCLEOTIDE SEQUENCE [LARGE SCALE GENOMIC DNA]</scope>
    <source>
        <strain evidence="2 5">NBRC 100333</strain>
    </source>
</reference>
<evidence type="ECO:0000256" key="1">
    <source>
        <dbReference type="SAM" id="SignalP"/>
    </source>
</evidence>
<protein>
    <recommendedName>
        <fullName evidence="6">Lipoprotein</fullName>
    </recommendedName>
</protein>
<keyword evidence="1" id="KW-0732">Signal</keyword>
<proteinExistence type="predicted"/>
<evidence type="ECO:0000313" key="2">
    <source>
        <dbReference type="EMBL" id="GEN09382.1"/>
    </source>
</evidence>
<keyword evidence="4" id="KW-1185">Reference proteome</keyword>
<feature type="chain" id="PRO_5022958814" description="Lipoprotein" evidence="1">
    <location>
        <begin position="23"/>
        <end position="170"/>
    </location>
</feature>
<dbReference type="EMBL" id="FOIB01000009">
    <property type="protein sequence ID" value="SEU31857.1"/>
    <property type="molecule type" value="Genomic_DNA"/>
</dbReference>
<reference evidence="3 4" key="1">
    <citation type="submission" date="2016-10" db="EMBL/GenBank/DDBJ databases">
        <authorList>
            <person name="Varghese N."/>
            <person name="Submissions S."/>
        </authorList>
    </citation>
    <scope>NUCLEOTIDE SEQUENCE [LARGE SCALE GENOMIC DNA]</scope>
    <source>
        <strain evidence="3 4">DSM 16525</strain>
    </source>
</reference>
<evidence type="ECO:0000313" key="5">
    <source>
        <dbReference type="Proteomes" id="UP000321514"/>
    </source>
</evidence>
<comment type="caution">
    <text evidence="2">The sequence shown here is derived from an EMBL/GenBank/DDBJ whole genome shotgun (WGS) entry which is preliminary data.</text>
</comment>
<dbReference type="Proteomes" id="UP000321514">
    <property type="component" value="Unassembled WGS sequence"/>
</dbReference>
<gene>
    <name evidence="2" type="ORF">MFU01_44190</name>
    <name evidence="3" type="ORF">SAMN05443572_10934</name>
</gene>
<dbReference type="AlphaFoldDB" id="A0A511T788"/>
<dbReference type="Proteomes" id="UP000183760">
    <property type="component" value="Unassembled WGS sequence"/>
</dbReference>
<accession>A0A511T788</accession>
<organism evidence="2 5">
    <name type="scientific">Myxococcus fulvus</name>
    <dbReference type="NCBI Taxonomy" id="33"/>
    <lineage>
        <taxon>Bacteria</taxon>
        <taxon>Pseudomonadati</taxon>
        <taxon>Myxococcota</taxon>
        <taxon>Myxococcia</taxon>
        <taxon>Myxococcales</taxon>
        <taxon>Cystobacterineae</taxon>
        <taxon>Myxococcaceae</taxon>
        <taxon>Myxococcus</taxon>
    </lineage>
</organism>